<feature type="transmembrane region" description="Helical" evidence="1">
    <location>
        <begin position="38"/>
        <end position="55"/>
    </location>
</feature>
<comment type="caution">
    <text evidence="2">The sequence shown here is derived from an EMBL/GenBank/DDBJ whole genome shotgun (WGS) entry which is preliminary data.</text>
</comment>
<proteinExistence type="predicted"/>
<keyword evidence="1" id="KW-1133">Transmembrane helix</keyword>
<gene>
    <name evidence="2" type="ORF">ACFFGV_08590</name>
</gene>
<name>A0ABV6LMN1_9BACI</name>
<keyword evidence="1" id="KW-0812">Transmembrane</keyword>
<evidence type="ECO:0000313" key="3">
    <source>
        <dbReference type="Proteomes" id="UP001589836"/>
    </source>
</evidence>
<keyword evidence="1" id="KW-0472">Membrane</keyword>
<dbReference type="Proteomes" id="UP001589836">
    <property type="component" value="Unassembled WGS sequence"/>
</dbReference>
<feature type="transmembrane region" description="Helical" evidence="1">
    <location>
        <begin position="7"/>
        <end position="26"/>
    </location>
</feature>
<dbReference type="EMBL" id="JBHLTP010000005">
    <property type="protein sequence ID" value="MFC0523642.1"/>
    <property type="molecule type" value="Genomic_DNA"/>
</dbReference>
<sequence>MKKYFVEALMLSIVIGICIRILALLITNQPLLVNVEGYLVSIGIAVMSCALSIILHVKVLTNQRYSFLTKALVSSLLILLIYVTGNLYFGGIEVMYGFAFYAYGAVILLISLPLLYRLNSKIRQYNKFLHAKQKQRRDYL</sequence>
<feature type="transmembrane region" description="Helical" evidence="1">
    <location>
        <begin position="67"/>
        <end position="89"/>
    </location>
</feature>
<accession>A0ABV6LMN1</accession>
<evidence type="ECO:0000256" key="1">
    <source>
        <dbReference type="SAM" id="Phobius"/>
    </source>
</evidence>
<evidence type="ECO:0000313" key="2">
    <source>
        <dbReference type="EMBL" id="MFC0523642.1"/>
    </source>
</evidence>
<evidence type="ECO:0008006" key="4">
    <source>
        <dbReference type="Google" id="ProtNLM"/>
    </source>
</evidence>
<organism evidence="2 3">
    <name type="scientific">Pontibacillus salicampi</name>
    <dbReference type="NCBI Taxonomy" id="1449801"/>
    <lineage>
        <taxon>Bacteria</taxon>
        <taxon>Bacillati</taxon>
        <taxon>Bacillota</taxon>
        <taxon>Bacilli</taxon>
        <taxon>Bacillales</taxon>
        <taxon>Bacillaceae</taxon>
        <taxon>Pontibacillus</taxon>
    </lineage>
</organism>
<dbReference type="RefSeq" id="WP_377346714.1">
    <property type="nucleotide sequence ID" value="NZ_JBHLTP010000005.1"/>
</dbReference>
<feature type="transmembrane region" description="Helical" evidence="1">
    <location>
        <begin position="95"/>
        <end position="116"/>
    </location>
</feature>
<protein>
    <recommendedName>
        <fullName evidence="4">DUF3021 domain-containing protein</fullName>
    </recommendedName>
</protein>
<keyword evidence="3" id="KW-1185">Reference proteome</keyword>
<reference evidence="2 3" key="1">
    <citation type="submission" date="2024-09" db="EMBL/GenBank/DDBJ databases">
        <authorList>
            <person name="Sun Q."/>
            <person name="Mori K."/>
        </authorList>
    </citation>
    <scope>NUCLEOTIDE SEQUENCE [LARGE SCALE GENOMIC DNA]</scope>
    <source>
        <strain evidence="2 3">NCAIM B.02529</strain>
    </source>
</reference>